<evidence type="ECO:0000313" key="4">
    <source>
        <dbReference type="Proteomes" id="UP001236507"/>
    </source>
</evidence>
<proteinExistence type="predicted"/>
<organism evidence="3 4">
    <name type="scientific">Flectobacillus roseus</name>
    <dbReference type="NCBI Taxonomy" id="502259"/>
    <lineage>
        <taxon>Bacteria</taxon>
        <taxon>Pseudomonadati</taxon>
        <taxon>Bacteroidota</taxon>
        <taxon>Cytophagia</taxon>
        <taxon>Cytophagales</taxon>
        <taxon>Flectobacillaceae</taxon>
        <taxon>Flectobacillus</taxon>
    </lineage>
</organism>
<feature type="transmembrane region" description="Helical" evidence="1">
    <location>
        <begin position="71"/>
        <end position="90"/>
    </location>
</feature>
<feature type="transmembrane region" description="Helical" evidence="1">
    <location>
        <begin position="110"/>
        <end position="127"/>
    </location>
</feature>
<reference evidence="3 4" key="1">
    <citation type="submission" date="2023-05" db="EMBL/GenBank/DDBJ databases">
        <title>Novel species of genus Flectobacillus isolated from stream in China.</title>
        <authorList>
            <person name="Lu H."/>
        </authorList>
    </citation>
    <scope>NUCLEOTIDE SEQUENCE [LARGE SCALE GENOMIC DNA]</scope>
    <source>
        <strain evidence="3 4">KCTC 42575</strain>
    </source>
</reference>
<dbReference type="PANTHER" id="PTHR34220">
    <property type="entry name" value="SENSOR HISTIDINE KINASE YPDA"/>
    <property type="match status" value="1"/>
</dbReference>
<dbReference type="InterPro" id="IPR036890">
    <property type="entry name" value="HATPase_C_sf"/>
</dbReference>
<dbReference type="RefSeq" id="WP_283346465.1">
    <property type="nucleotide sequence ID" value="NZ_JASHIF010000026.1"/>
</dbReference>
<dbReference type="Gene3D" id="3.30.565.10">
    <property type="entry name" value="Histidine kinase-like ATPase, C-terminal domain"/>
    <property type="match status" value="1"/>
</dbReference>
<feature type="transmembrane region" description="Helical" evidence="1">
    <location>
        <begin position="37"/>
        <end position="59"/>
    </location>
</feature>
<protein>
    <submittedName>
        <fullName evidence="3">Histidine kinase</fullName>
    </submittedName>
</protein>
<evidence type="ECO:0000313" key="3">
    <source>
        <dbReference type="EMBL" id="MDI9862189.1"/>
    </source>
</evidence>
<dbReference type="Pfam" id="PF06580">
    <property type="entry name" value="His_kinase"/>
    <property type="match status" value="1"/>
</dbReference>
<dbReference type="GO" id="GO:0016301">
    <property type="term" value="F:kinase activity"/>
    <property type="evidence" value="ECO:0007669"/>
    <property type="project" value="UniProtKB-KW"/>
</dbReference>
<dbReference type="Proteomes" id="UP001236507">
    <property type="component" value="Unassembled WGS sequence"/>
</dbReference>
<keyword evidence="3" id="KW-0418">Kinase</keyword>
<keyword evidence="1" id="KW-0472">Membrane</keyword>
<accession>A0ABT6YF18</accession>
<evidence type="ECO:0000256" key="1">
    <source>
        <dbReference type="SAM" id="Phobius"/>
    </source>
</evidence>
<dbReference type="InterPro" id="IPR050640">
    <property type="entry name" value="Bact_2-comp_sensor_kinase"/>
</dbReference>
<feature type="transmembrane region" description="Helical" evidence="1">
    <location>
        <begin position="12"/>
        <end position="31"/>
    </location>
</feature>
<sequence length="337" mass="38774">MKMNRLYWSAQIFGWLGFSLCMLLAILQSSLSVWEWIVLLIPFNIIGHAIGYALHAILAKFQFSLHLLNRNIKYGFGFLIVSSLLFSLAYKGCLALVAPTFNSITWTQSSVIGLLGTGIWLSLYFSIRTVKQFYVDLRTEATVQNLIRSTELDSLKSQLNPHFLFNSLNSIKALVRIDPPLAQKSIIQLSDILRKSLTISETPMIQLMDELLMMQQYLDLEKIRFDKRLTYHFKLENQSLIFRIPSMSLYLLVENAIKHGVSKLRKGGELFIHTRSEETHLYIIVRNTGVLEKKDNFYGTSLKNLERRLNHMYQGKAQLLFSEQEGMVIATLCIPIE</sequence>
<comment type="caution">
    <text evidence="3">The sequence shown here is derived from an EMBL/GenBank/DDBJ whole genome shotgun (WGS) entry which is preliminary data.</text>
</comment>
<dbReference type="InterPro" id="IPR010559">
    <property type="entry name" value="Sig_transdc_His_kin_internal"/>
</dbReference>
<feature type="domain" description="Signal transduction histidine kinase internal region" evidence="2">
    <location>
        <begin position="151"/>
        <end position="229"/>
    </location>
</feature>
<name>A0ABT6YF18_9BACT</name>
<dbReference type="PANTHER" id="PTHR34220:SF7">
    <property type="entry name" value="SENSOR HISTIDINE KINASE YPDA"/>
    <property type="match status" value="1"/>
</dbReference>
<dbReference type="EMBL" id="JASHIF010000026">
    <property type="protein sequence ID" value="MDI9862189.1"/>
    <property type="molecule type" value="Genomic_DNA"/>
</dbReference>
<keyword evidence="1" id="KW-0812">Transmembrane</keyword>
<dbReference type="SUPFAM" id="SSF55874">
    <property type="entry name" value="ATPase domain of HSP90 chaperone/DNA topoisomerase II/histidine kinase"/>
    <property type="match status" value="1"/>
</dbReference>
<keyword evidence="3" id="KW-0808">Transferase</keyword>
<keyword evidence="4" id="KW-1185">Reference proteome</keyword>
<gene>
    <name evidence="3" type="ORF">QM524_23400</name>
</gene>
<keyword evidence="1" id="KW-1133">Transmembrane helix</keyword>
<evidence type="ECO:0000259" key="2">
    <source>
        <dbReference type="Pfam" id="PF06580"/>
    </source>
</evidence>